<feature type="non-terminal residue" evidence="2">
    <location>
        <position position="489"/>
    </location>
</feature>
<proteinExistence type="predicted"/>
<evidence type="ECO:0000313" key="2">
    <source>
        <dbReference type="EMBL" id="KAJ7220776.1"/>
    </source>
</evidence>
<accession>A0AAD6VUK5</accession>
<sequence>FLMLPSSQASVRVSGHPPSVRISLPQLPQELILLIYGYIPEPDLFGMCQVSSMSRQLALLALLARHGISESQMQSQELRNISSGALRVLSASYPTVIRNIRSLNLCMTPGERGNDRFNTWRALTHLAERFPVIQRFTLTLPALDTVEATRLWQVLPAAVAALMRDRTRPLVVIRGVYDCTAVRPRLPNILKRAWKGAPLIDEKKLTQKLQYLIAAATTPPQPRISSIYLRSFTESSAMLGSLLILNPSGLRCLNIEDRDVSRSEWTFLLPELHLPPLRSLFIRVDLNYHALSAFLDRHHQIEHLEFTGDWTDIHNRSSSPLSISALPRLKRLFASCRVVACLLLAHNDFSQLNHVSVGAGERTSNDPESFQTALRAVAARPSVTVLTIRLDNMDAPWKGWDVKQTQSRAETELRHVQELRLQPWTRTAVPRSLDDSFPAWLTLFPVLRHLFVAEELSLLLKMPLLSERLVAAIGAACPLVIVKQERYIP</sequence>
<dbReference type="AlphaFoldDB" id="A0AAD6VUK5"/>
<reference evidence="2" key="1">
    <citation type="submission" date="2023-03" db="EMBL/GenBank/DDBJ databases">
        <title>Massive genome expansion in bonnet fungi (Mycena s.s.) driven by repeated elements and novel gene families across ecological guilds.</title>
        <authorList>
            <consortium name="Lawrence Berkeley National Laboratory"/>
            <person name="Harder C.B."/>
            <person name="Miyauchi S."/>
            <person name="Viragh M."/>
            <person name="Kuo A."/>
            <person name="Thoen E."/>
            <person name="Andreopoulos B."/>
            <person name="Lu D."/>
            <person name="Skrede I."/>
            <person name="Drula E."/>
            <person name="Henrissat B."/>
            <person name="Morin E."/>
            <person name="Kohler A."/>
            <person name="Barry K."/>
            <person name="LaButti K."/>
            <person name="Morin E."/>
            <person name="Salamov A."/>
            <person name="Lipzen A."/>
            <person name="Mereny Z."/>
            <person name="Hegedus B."/>
            <person name="Baldrian P."/>
            <person name="Stursova M."/>
            <person name="Weitz H."/>
            <person name="Taylor A."/>
            <person name="Grigoriev I.V."/>
            <person name="Nagy L.G."/>
            <person name="Martin F."/>
            <person name="Kauserud H."/>
        </authorList>
    </citation>
    <scope>NUCLEOTIDE SEQUENCE</scope>
    <source>
        <strain evidence="2">9144</strain>
    </source>
</reference>
<protein>
    <recommendedName>
        <fullName evidence="1">F-box domain-containing protein</fullName>
    </recommendedName>
</protein>
<gene>
    <name evidence="2" type="ORF">GGX14DRAFT_432037</name>
</gene>
<comment type="caution">
    <text evidence="2">The sequence shown here is derived from an EMBL/GenBank/DDBJ whole genome shotgun (WGS) entry which is preliminary data.</text>
</comment>
<name>A0AAD6VUK5_9AGAR</name>
<dbReference type="PROSITE" id="PS50181">
    <property type="entry name" value="FBOX"/>
    <property type="match status" value="1"/>
</dbReference>
<organism evidence="2 3">
    <name type="scientific">Mycena pura</name>
    <dbReference type="NCBI Taxonomy" id="153505"/>
    <lineage>
        <taxon>Eukaryota</taxon>
        <taxon>Fungi</taxon>
        <taxon>Dikarya</taxon>
        <taxon>Basidiomycota</taxon>
        <taxon>Agaricomycotina</taxon>
        <taxon>Agaricomycetes</taxon>
        <taxon>Agaricomycetidae</taxon>
        <taxon>Agaricales</taxon>
        <taxon>Marasmiineae</taxon>
        <taxon>Mycenaceae</taxon>
        <taxon>Mycena</taxon>
    </lineage>
</organism>
<evidence type="ECO:0000259" key="1">
    <source>
        <dbReference type="PROSITE" id="PS50181"/>
    </source>
</evidence>
<feature type="domain" description="F-box" evidence="1">
    <location>
        <begin position="21"/>
        <end position="57"/>
    </location>
</feature>
<dbReference type="Proteomes" id="UP001219525">
    <property type="component" value="Unassembled WGS sequence"/>
</dbReference>
<dbReference type="EMBL" id="JARJCW010000009">
    <property type="protein sequence ID" value="KAJ7220776.1"/>
    <property type="molecule type" value="Genomic_DNA"/>
</dbReference>
<dbReference type="Gene3D" id="3.80.10.10">
    <property type="entry name" value="Ribonuclease Inhibitor"/>
    <property type="match status" value="1"/>
</dbReference>
<keyword evidence="3" id="KW-1185">Reference proteome</keyword>
<dbReference type="InterPro" id="IPR001810">
    <property type="entry name" value="F-box_dom"/>
</dbReference>
<dbReference type="InterPro" id="IPR032675">
    <property type="entry name" value="LRR_dom_sf"/>
</dbReference>
<evidence type="ECO:0000313" key="3">
    <source>
        <dbReference type="Proteomes" id="UP001219525"/>
    </source>
</evidence>